<keyword evidence="3" id="KW-1185">Reference proteome</keyword>
<proteinExistence type="predicted"/>
<comment type="caution">
    <text evidence="2">The sequence shown here is derived from an EMBL/GenBank/DDBJ whole genome shotgun (WGS) entry which is preliminary data.</text>
</comment>
<sequence>MLTFLLWFVMTKIAIILYNHLIPRMKTHFFDRKIVTLPKK</sequence>
<accession>A0ABN0NQQ1</accession>
<keyword evidence="1" id="KW-1133">Transmembrane helix</keyword>
<dbReference type="EMBL" id="AWUY01000175">
    <property type="protein sequence ID" value="ERJ75320.1"/>
    <property type="molecule type" value="Genomic_DNA"/>
</dbReference>
<evidence type="ECO:0000313" key="2">
    <source>
        <dbReference type="EMBL" id="ERJ75320.1"/>
    </source>
</evidence>
<dbReference type="Proteomes" id="UP000016660">
    <property type="component" value="Unassembled WGS sequence"/>
</dbReference>
<evidence type="ECO:0000313" key="3">
    <source>
        <dbReference type="Proteomes" id="UP000016660"/>
    </source>
</evidence>
<keyword evidence="1" id="KW-0472">Membrane</keyword>
<feature type="transmembrane region" description="Helical" evidence="1">
    <location>
        <begin position="6"/>
        <end position="23"/>
    </location>
</feature>
<reference evidence="2 3" key="1">
    <citation type="submission" date="2013-06" db="EMBL/GenBank/DDBJ databases">
        <authorList>
            <person name="Weinstock G."/>
            <person name="Sodergren E."/>
            <person name="Lobos E.A."/>
            <person name="Fulton L."/>
            <person name="Fulton R."/>
            <person name="Courtney L."/>
            <person name="Fronick C."/>
            <person name="O'Laughlin M."/>
            <person name="Godfrey J."/>
            <person name="Wilson R.M."/>
            <person name="Miner T."/>
            <person name="Farmer C."/>
            <person name="Delehaunty K."/>
            <person name="Cordes M."/>
            <person name="Minx P."/>
            <person name="Tomlinson C."/>
            <person name="Chen J."/>
            <person name="Wollam A."/>
            <person name="Pepin K.H."/>
            <person name="Bhonagiri V."/>
            <person name="Zhang X."/>
            <person name="Warren W."/>
            <person name="Mitreva M."/>
            <person name="Mardis E.R."/>
            <person name="Wilson R.K."/>
        </authorList>
    </citation>
    <scope>NUCLEOTIDE SEQUENCE [LARGE SCALE GENOMIC DNA]</scope>
    <source>
        <strain evidence="2 3">ATCC 29426</strain>
    </source>
</reference>
<organism evidence="2 3">
    <name type="scientific">Prevotella disiens JCM 6334 = ATCC 29426</name>
    <dbReference type="NCBI Taxonomy" id="1235811"/>
    <lineage>
        <taxon>Bacteria</taxon>
        <taxon>Pseudomonadati</taxon>
        <taxon>Bacteroidota</taxon>
        <taxon>Bacteroidia</taxon>
        <taxon>Bacteroidales</taxon>
        <taxon>Prevotellaceae</taxon>
        <taxon>Prevotella</taxon>
    </lineage>
</organism>
<gene>
    <name evidence="2" type="ORF">HMPREF0653_01890</name>
</gene>
<evidence type="ECO:0000256" key="1">
    <source>
        <dbReference type="SAM" id="Phobius"/>
    </source>
</evidence>
<protein>
    <submittedName>
        <fullName evidence="2">Uncharacterized protein</fullName>
    </submittedName>
</protein>
<keyword evidence="1" id="KW-0812">Transmembrane</keyword>
<name>A0ABN0NQQ1_9BACT</name>